<accession>A0ABV4DZ20</accession>
<reference evidence="2 3" key="1">
    <citation type="submission" date="2024-08" db="EMBL/GenBank/DDBJ databases">
        <title>Clostridium lapicellarii sp. nov., and Clostridium renhuaiense sp. nov., two species isolated from the mud in a fermentation cellar used for producing sauce-flavour Chinese liquors.</title>
        <authorList>
            <person name="Yang F."/>
            <person name="Wang H."/>
            <person name="Chen L.Q."/>
            <person name="Zhou N."/>
            <person name="Lu J.J."/>
            <person name="Pu X.X."/>
            <person name="Wan B."/>
            <person name="Wang L."/>
            <person name="Liu S.J."/>
        </authorList>
    </citation>
    <scope>NUCLEOTIDE SEQUENCE [LARGE SCALE GENOMIC DNA]</scope>
    <source>
        <strain evidence="2 3">MT-113</strain>
    </source>
</reference>
<feature type="transmembrane region" description="Helical" evidence="1">
    <location>
        <begin position="63"/>
        <end position="82"/>
    </location>
</feature>
<gene>
    <name evidence="2" type="ORF">AB8S09_10945</name>
</gene>
<evidence type="ECO:0000256" key="1">
    <source>
        <dbReference type="SAM" id="Phobius"/>
    </source>
</evidence>
<dbReference type="RefSeq" id="WP_294180175.1">
    <property type="nucleotide sequence ID" value="NZ_JBGFFE010000016.1"/>
</dbReference>
<name>A0ABV4DZ20_9CLOT</name>
<sequence>MKNILKYIPGFRTGEKSKMLIAAAYYVTCSIALIPNWGLFLLFFAAPFVLFNGMSAFKDKSKMYAAVCIIAFMVMCLGRFIVSLGK</sequence>
<keyword evidence="1" id="KW-0812">Transmembrane</keyword>
<keyword evidence="1" id="KW-1133">Transmembrane helix</keyword>
<feature type="transmembrane region" description="Helical" evidence="1">
    <location>
        <begin position="20"/>
        <end position="51"/>
    </location>
</feature>
<protein>
    <recommendedName>
        <fullName evidence="4">Energy-coupling factor transporter transmembrane protein EcfT</fullName>
    </recommendedName>
</protein>
<dbReference type="Proteomes" id="UP001565220">
    <property type="component" value="Unassembled WGS sequence"/>
</dbReference>
<keyword evidence="3" id="KW-1185">Reference proteome</keyword>
<proteinExistence type="predicted"/>
<comment type="caution">
    <text evidence="2">The sequence shown here is derived from an EMBL/GenBank/DDBJ whole genome shotgun (WGS) entry which is preliminary data.</text>
</comment>
<evidence type="ECO:0008006" key="4">
    <source>
        <dbReference type="Google" id="ProtNLM"/>
    </source>
</evidence>
<evidence type="ECO:0000313" key="3">
    <source>
        <dbReference type="Proteomes" id="UP001565220"/>
    </source>
</evidence>
<organism evidence="2 3">
    <name type="scientific">Clostridium lapidicellarium</name>
    <dbReference type="NCBI Taxonomy" id="3240931"/>
    <lineage>
        <taxon>Bacteria</taxon>
        <taxon>Bacillati</taxon>
        <taxon>Bacillota</taxon>
        <taxon>Clostridia</taxon>
        <taxon>Eubacteriales</taxon>
        <taxon>Clostridiaceae</taxon>
        <taxon>Clostridium</taxon>
    </lineage>
</organism>
<dbReference type="EMBL" id="JBGFFE010000016">
    <property type="protein sequence ID" value="MEY8764151.1"/>
    <property type="molecule type" value="Genomic_DNA"/>
</dbReference>
<keyword evidence="1" id="KW-0472">Membrane</keyword>
<evidence type="ECO:0000313" key="2">
    <source>
        <dbReference type="EMBL" id="MEY8764151.1"/>
    </source>
</evidence>